<dbReference type="GO" id="GO:0006393">
    <property type="term" value="P:termination of mitochondrial transcription"/>
    <property type="evidence" value="ECO:0007669"/>
    <property type="project" value="TreeGrafter"/>
</dbReference>
<reference evidence="2" key="1">
    <citation type="submission" date="2025-08" db="UniProtKB">
        <authorList>
            <consortium name="RefSeq"/>
        </authorList>
    </citation>
    <scope>IDENTIFICATION</scope>
    <source>
        <tissue evidence="2">Whole organism</tissue>
    </source>
</reference>
<dbReference type="KEGG" id="hazt:108667882"/>
<dbReference type="AlphaFoldDB" id="A0A8B7NA58"/>
<sequence>MLPARIRVRVRGPALVHSLPPCCRRIKLSVTCPEPNDNSAKLIVDSFRSSSTSAATEVEKCVQVSRYSRLKQPIPKTQNISPGMVISHVQDAFGATESQCLQLLKSPELLRLKQKKLLDTISIIRDNDISLSQLMRIPWLLTLSPNYLRWRLSMLVDDAFMFQTPSDGAGFCCLCVPSIGKLRTQFYSERYEISDHRNRIYYMADRLKVSVPEMSEAIAQPKSMNVMPLQRVRQVIDMLIKYQVPLEDIVRDPWMFLSKLELDARVPDAAAALECIAPRVLEVASLLGINPYLLAAYSSDRRVRRLMSRKGPVIAGLLMNKGYSLLQILLDTRVINYKPQRLAERLARVTSHRTATMSVLYYPDQVFDAYCRRMEYAPTLIDGYTDVKRSAL</sequence>
<dbReference type="GO" id="GO:0003676">
    <property type="term" value="F:nucleic acid binding"/>
    <property type="evidence" value="ECO:0007669"/>
    <property type="project" value="InterPro"/>
</dbReference>
<proteinExistence type="predicted"/>
<name>A0A8B7NA58_HYAAZ</name>
<dbReference type="GeneID" id="108667882"/>
<keyword evidence="1" id="KW-1185">Reference proteome</keyword>
<dbReference type="Proteomes" id="UP000694843">
    <property type="component" value="Unplaced"/>
</dbReference>
<accession>A0A8B7NA58</accession>
<dbReference type="RefSeq" id="XP_018010468.1">
    <property type="nucleotide sequence ID" value="XM_018154979.2"/>
</dbReference>
<evidence type="ECO:0000313" key="1">
    <source>
        <dbReference type="Proteomes" id="UP000694843"/>
    </source>
</evidence>
<evidence type="ECO:0000313" key="2">
    <source>
        <dbReference type="RefSeq" id="XP_018010468.1"/>
    </source>
</evidence>
<dbReference type="InterPro" id="IPR003690">
    <property type="entry name" value="MTERF"/>
</dbReference>
<dbReference type="CTD" id="34837"/>
<dbReference type="PANTHER" id="PTHR15437:SF6">
    <property type="entry name" value="TRANSCRIPTION TERMINATION FACTOR, MITOCHONDRIAL"/>
    <property type="match status" value="1"/>
</dbReference>
<dbReference type="OrthoDB" id="75923at2759"/>
<dbReference type="PANTHER" id="PTHR15437">
    <property type="entry name" value="TRANSCRIPTION TERMINATION FACTOR, MITOCHONDRIAL"/>
    <property type="match status" value="1"/>
</dbReference>
<protein>
    <submittedName>
        <fullName evidence="2">Uncharacterized protein LOC108667882 isoform X1</fullName>
    </submittedName>
</protein>
<organism evidence="1 2">
    <name type="scientific">Hyalella azteca</name>
    <name type="common">Amphipod</name>
    <dbReference type="NCBI Taxonomy" id="294128"/>
    <lineage>
        <taxon>Eukaryota</taxon>
        <taxon>Metazoa</taxon>
        <taxon>Ecdysozoa</taxon>
        <taxon>Arthropoda</taxon>
        <taxon>Crustacea</taxon>
        <taxon>Multicrustacea</taxon>
        <taxon>Malacostraca</taxon>
        <taxon>Eumalacostraca</taxon>
        <taxon>Peracarida</taxon>
        <taxon>Amphipoda</taxon>
        <taxon>Senticaudata</taxon>
        <taxon>Talitrida</taxon>
        <taxon>Talitroidea</taxon>
        <taxon>Hyalellidae</taxon>
        <taxon>Hyalella</taxon>
    </lineage>
</organism>
<gene>
    <name evidence="2" type="primary">LOC108667882</name>
</gene>
<dbReference type="GO" id="GO:0005759">
    <property type="term" value="C:mitochondrial matrix"/>
    <property type="evidence" value="ECO:0007669"/>
    <property type="project" value="TreeGrafter"/>
</dbReference>